<dbReference type="Proteomes" id="UP001301152">
    <property type="component" value="Unassembled WGS sequence"/>
</dbReference>
<feature type="domain" description="YCII-related" evidence="2">
    <location>
        <begin position="1"/>
        <end position="85"/>
    </location>
</feature>
<accession>A0ABT3QF23</accession>
<dbReference type="Gene3D" id="3.30.70.1060">
    <property type="entry name" value="Dimeric alpha+beta barrel"/>
    <property type="match status" value="1"/>
</dbReference>
<protein>
    <submittedName>
        <fullName evidence="3">YciI family protein</fullName>
    </submittedName>
</protein>
<comment type="caution">
    <text evidence="3">The sequence shown here is derived from an EMBL/GenBank/DDBJ whole genome shotgun (WGS) entry which is preliminary data.</text>
</comment>
<sequence>MLFSIVCTDRQNGFETRLATRAQHLAHLEKHKNIIRFAGPMLDEEEKPCGSLIMIDVDNPSAADVFAAADPYTKAGLFESVIIRAVKTVFRDGNRVE</sequence>
<keyword evidence="4" id="KW-1185">Reference proteome</keyword>
<dbReference type="PANTHER" id="PTHR33606:SF3">
    <property type="entry name" value="PROTEIN YCII"/>
    <property type="match status" value="1"/>
</dbReference>
<evidence type="ECO:0000259" key="2">
    <source>
        <dbReference type="Pfam" id="PF03795"/>
    </source>
</evidence>
<gene>
    <name evidence="3" type="ORF">OQ497_07980</name>
</gene>
<organism evidence="3 4">
    <name type="scientific">Acetobacter thailandicus</name>
    <dbReference type="NCBI Taxonomy" id="1502842"/>
    <lineage>
        <taxon>Bacteria</taxon>
        <taxon>Pseudomonadati</taxon>
        <taxon>Pseudomonadota</taxon>
        <taxon>Alphaproteobacteria</taxon>
        <taxon>Acetobacterales</taxon>
        <taxon>Acetobacteraceae</taxon>
        <taxon>Acetobacter</taxon>
    </lineage>
</organism>
<evidence type="ECO:0000313" key="3">
    <source>
        <dbReference type="EMBL" id="MCX2563892.1"/>
    </source>
</evidence>
<dbReference type="Pfam" id="PF03795">
    <property type="entry name" value="YCII"/>
    <property type="match status" value="1"/>
</dbReference>
<comment type="similarity">
    <text evidence="1">Belongs to the YciI family.</text>
</comment>
<dbReference type="InterPro" id="IPR011008">
    <property type="entry name" value="Dimeric_a/b-barrel"/>
</dbReference>
<proteinExistence type="inferred from homology"/>
<evidence type="ECO:0000313" key="4">
    <source>
        <dbReference type="Proteomes" id="UP001301152"/>
    </source>
</evidence>
<dbReference type="EMBL" id="JAPIUZ010000003">
    <property type="protein sequence ID" value="MCX2563892.1"/>
    <property type="molecule type" value="Genomic_DNA"/>
</dbReference>
<evidence type="ECO:0000256" key="1">
    <source>
        <dbReference type="ARBA" id="ARBA00007689"/>
    </source>
</evidence>
<dbReference type="InterPro" id="IPR005545">
    <property type="entry name" value="YCII"/>
</dbReference>
<reference evidence="3 4" key="1">
    <citation type="submission" date="2022-11" db="EMBL/GenBank/DDBJ databases">
        <title>Genome sequencing of Acetobacter type strain.</title>
        <authorList>
            <person name="Heo J."/>
            <person name="Lee D."/>
            <person name="Han B.-H."/>
            <person name="Hong S.-B."/>
            <person name="Kwon S.-W."/>
        </authorList>
    </citation>
    <scope>NUCLEOTIDE SEQUENCE [LARGE SCALE GENOMIC DNA]</scope>
    <source>
        <strain evidence="3 4">KACC 21253</strain>
    </source>
</reference>
<dbReference type="RefSeq" id="WP_086554423.1">
    <property type="nucleotide sequence ID" value="NZ_JAERKX010000003.1"/>
</dbReference>
<dbReference type="InterPro" id="IPR051807">
    <property type="entry name" value="Sec-metab_biosynth-assoc"/>
</dbReference>
<dbReference type="PANTHER" id="PTHR33606">
    <property type="entry name" value="PROTEIN YCII"/>
    <property type="match status" value="1"/>
</dbReference>
<dbReference type="SUPFAM" id="SSF54909">
    <property type="entry name" value="Dimeric alpha+beta barrel"/>
    <property type="match status" value="1"/>
</dbReference>
<name>A0ABT3QF23_9PROT</name>